<evidence type="ECO:0000256" key="1">
    <source>
        <dbReference type="ARBA" id="ARBA00004141"/>
    </source>
</evidence>
<evidence type="ECO:0000313" key="15">
    <source>
        <dbReference type="Proteomes" id="UP001596013"/>
    </source>
</evidence>
<keyword evidence="11" id="KW-0407">Ion channel</keyword>
<feature type="transmembrane region" description="Helical" evidence="13">
    <location>
        <begin position="169"/>
        <end position="194"/>
    </location>
</feature>
<evidence type="ECO:0000256" key="2">
    <source>
        <dbReference type="ARBA" id="ARBA00006920"/>
    </source>
</evidence>
<evidence type="ECO:0000256" key="8">
    <source>
        <dbReference type="ARBA" id="ARBA00022989"/>
    </source>
</evidence>
<proteinExistence type="inferred from homology"/>
<dbReference type="EMBL" id="JBHSMK010000005">
    <property type="protein sequence ID" value="MFC5437137.1"/>
    <property type="molecule type" value="Genomic_DNA"/>
</dbReference>
<evidence type="ECO:0000256" key="13">
    <source>
        <dbReference type="SAM" id="Phobius"/>
    </source>
</evidence>
<comment type="caution">
    <text evidence="14">The sequence shown here is derived from an EMBL/GenBank/DDBJ whole genome shotgun (WGS) entry which is preliminary data.</text>
</comment>
<evidence type="ECO:0000313" key="14">
    <source>
        <dbReference type="EMBL" id="MFC5437137.1"/>
    </source>
</evidence>
<reference evidence="15" key="1">
    <citation type="journal article" date="2019" name="Int. J. Syst. Evol. Microbiol.">
        <title>The Global Catalogue of Microorganisms (GCM) 10K type strain sequencing project: providing services to taxonomists for standard genome sequencing and annotation.</title>
        <authorList>
            <consortium name="The Broad Institute Genomics Platform"/>
            <consortium name="The Broad Institute Genome Sequencing Center for Infectious Disease"/>
            <person name="Wu L."/>
            <person name="Ma J."/>
        </authorList>
    </citation>
    <scope>NUCLEOTIDE SEQUENCE [LARGE SCALE GENOMIC DNA]</scope>
    <source>
        <strain evidence="15">JCM 17130</strain>
    </source>
</reference>
<name>A0ABW0JM48_9GAMM</name>
<feature type="transmembrane region" description="Helical" evidence="13">
    <location>
        <begin position="230"/>
        <end position="249"/>
    </location>
</feature>
<comment type="catalytic activity">
    <reaction evidence="12">
        <text>K(+)(in) = K(+)(out)</text>
        <dbReference type="Rhea" id="RHEA:29463"/>
        <dbReference type="ChEBI" id="CHEBI:29103"/>
    </reaction>
</comment>
<dbReference type="RefSeq" id="WP_377305241.1">
    <property type="nucleotide sequence ID" value="NZ_JBHSMK010000005.1"/>
</dbReference>
<dbReference type="Pfam" id="PF06736">
    <property type="entry name" value="TMEM175"/>
    <property type="match status" value="1"/>
</dbReference>
<feature type="transmembrane region" description="Helical" evidence="13">
    <location>
        <begin position="106"/>
        <end position="123"/>
    </location>
</feature>
<keyword evidence="9" id="KW-0406">Ion transport</keyword>
<comment type="similarity">
    <text evidence="2">Belongs to the TMEM175 family.</text>
</comment>
<evidence type="ECO:0000256" key="10">
    <source>
        <dbReference type="ARBA" id="ARBA00023136"/>
    </source>
</evidence>
<sequence length="257" mass="28557">MARFDDVVAWHRCRRPPVFGSLRARAPRATTTMFSGRMPQSTQAECCMETGVPLPVKGAHVQQRHLDRLVMLSDGIFAIAITLSAIEIRPELKPGQSLWQAWSGPLTVYFLSFLLIGVIWIGHRRIVSHLRDIDGVGTAINLLLLSLVALMPVVIRFSLTDSTQDLGFVVYAVAIAVTFACMAALWFHVAFIAHLAPDLEPQLARIWLLEMIAAPLIIGATAFYQMHLRLMALALTVAAVAVWLGKGWMEHVRKRGR</sequence>
<keyword evidence="5 13" id="KW-0812">Transmembrane</keyword>
<keyword evidence="8 13" id="KW-1133">Transmembrane helix</keyword>
<feature type="transmembrane region" description="Helical" evidence="13">
    <location>
        <begin position="206"/>
        <end position="224"/>
    </location>
</feature>
<keyword evidence="10 13" id="KW-0472">Membrane</keyword>
<keyword evidence="4" id="KW-0633">Potassium transport</keyword>
<comment type="subcellular location">
    <subcellularLocation>
        <location evidence="1">Membrane</location>
        <topology evidence="1">Multi-pass membrane protein</topology>
    </subcellularLocation>
</comment>
<dbReference type="PANTHER" id="PTHR31462:SF5">
    <property type="entry name" value="ENDOSOMAL_LYSOSOMAL PROTON CHANNEL TMEM175"/>
    <property type="match status" value="1"/>
</dbReference>
<keyword evidence="15" id="KW-1185">Reference proteome</keyword>
<gene>
    <name evidence="14" type="ORF">ACFPME_11250</name>
</gene>
<keyword evidence="6" id="KW-0631">Potassium channel</keyword>
<organism evidence="14 15">
    <name type="scientific">Rhodanobacter umsongensis</name>
    <dbReference type="NCBI Taxonomy" id="633153"/>
    <lineage>
        <taxon>Bacteria</taxon>
        <taxon>Pseudomonadati</taxon>
        <taxon>Pseudomonadota</taxon>
        <taxon>Gammaproteobacteria</taxon>
        <taxon>Lysobacterales</taxon>
        <taxon>Rhodanobacteraceae</taxon>
        <taxon>Rhodanobacter</taxon>
    </lineage>
</organism>
<evidence type="ECO:0000256" key="6">
    <source>
        <dbReference type="ARBA" id="ARBA00022826"/>
    </source>
</evidence>
<evidence type="ECO:0000256" key="3">
    <source>
        <dbReference type="ARBA" id="ARBA00022448"/>
    </source>
</evidence>
<protein>
    <submittedName>
        <fullName evidence="14">TMEM175 family protein</fullName>
    </submittedName>
</protein>
<feature type="transmembrane region" description="Helical" evidence="13">
    <location>
        <begin position="69"/>
        <end position="86"/>
    </location>
</feature>
<evidence type="ECO:0000256" key="7">
    <source>
        <dbReference type="ARBA" id="ARBA00022958"/>
    </source>
</evidence>
<evidence type="ECO:0000256" key="11">
    <source>
        <dbReference type="ARBA" id="ARBA00023303"/>
    </source>
</evidence>
<accession>A0ABW0JM48</accession>
<evidence type="ECO:0000256" key="12">
    <source>
        <dbReference type="ARBA" id="ARBA00034430"/>
    </source>
</evidence>
<feature type="transmembrane region" description="Helical" evidence="13">
    <location>
        <begin position="135"/>
        <end position="157"/>
    </location>
</feature>
<evidence type="ECO:0000256" key="4">
    <source>
        <dbReference type="ARBA" id="ARBA00022538"/>
    </source>
</evidence>
<keyword evidence="7" id="KW-0630">Potassium</keyword>
<dbReference type="InterPro" id="IPR010617">
    <property type="entry name" value="TMEM175-like"/>
</dbReference>
<evidence type="ECO:0000256" key="9">
    <source>
        <dbReference type="ARBA" id="ARBA00023065"/>
    </source>
</evidence>
<keyword evidence="3" id="KW-0813">Transport</keyword>
<dbReference type="PANTHER" id="PTHR31462">
    <property type="entry name" value="ENDOSOMAL/LYSOSOMAL POTASSIUM CHANNEL TMEM175"/>
    <property type="match status" value="1"/>
</dbReference>
<evidence type="ECO:0000256" key="5">
    <source>
        <dbReference type="ARBA" id="ARBA00022692"/>
    </source>
</evidence>
<dbReference type="Proteomes" id="UP001596013">
    <property type="component" value="Unassembled WGS sequence"/>
</dbReference>